<dbReference type="Gramene" id="Os06t0291500-01">
    <property type="protein sequence ID" value="Os06t0291500-01"/>
    <property type="gene ID" value="Os06g0291500"/>
</dbReference>
<accession>A0A0P0WVQ8</accession>
<dbReference type="EMBL" id="AP008212">
    <property type="protein sequence ID" value="BAF19334.1"/>
    <property type="molecule type" value="Genomic_DNA"/>
</dbReference>
<dbReference type="PANTHER" id="PTHR47382">
    <property type="entry name" value="U-BOX DOMAIN-CONTAINING PROTEIN 52-LIKE"/>
    <property type="match status" value="1"/>
</dbReference>
<dbReference type="OMA" id="GIFCPIA"/>
<evidence type="ECO:0000256" key="1">
    <source>
        <dbReference type="SAM" id="MobiDB-lite"/>
    </source>
</evidence>
<evidence type="ECO:0000313" key="3">
    <source>
        <dbReference type="Proteomes" id="UP000000763"/>
    </source>
</evidence>
<proteinExistence type="predicted"/>
<sequence length="192" mass="19513">MAEESREEGGGGGVVEDGDEAGGRPGKDGGSGGAGRGRDGNNGISTWEIEEMEDEAGPASLAPPAAAAAADVYVAVGKGGSSMEALSWALRRLASPRSFVYLVHVFPVVISIPTGFGKITIGSQQSLVGDWPAALLKSRSSSWTSLGGDLSLTEFFKAGIVTSCSSILALLASCRPTLGIFCPIANLAAKKL</sequence>
<gene>
    <name evidence="2" type="ordered locus">Os06g0291500</name>
</gene>
<protein>
    <submittedName>
        <fullName evidence="2">Os06g0291500 protein</fullName>
    </submittedName>
</protein>
<feature type="region of interest" description="Disordered" evidence="1">
    <location>
        <begin position="1"/>
        <end position="45"/>
    </location>
</feature>
<reference evidence="2 3" key="1">
    <citation type="journal article" date="2005" name="Nature">
        <title>The map-based sequence of the rice genome.</title>
        <authorList>
            <consortium name="International rice genome sequencing project (IRGSP)"/>
            <person name="Matsumoto T."/>
            <person name="Wu J."/>
            <person name="Kanamori H."/>
            <person name="Katayose Y."/>
            <person name="Fujisawa M."/>
            <person name="Namiki N."/>
            <person name="Mizuno H."/>
            <person name="Yamamoto K."/>
            <person name="Antonio B.A."/>
            <person name="Baba T."/>
            <person name="Sakata K."/>
            <person name="Nagamura Y."/>
            <person name="Aoki H."/>
            <person name="Arikawa K."/>
            <person name="Arita K."/>
            <person name="Bito T."/>
            <person name="Chiden Y."/>
            <person name="Fujitsuka N."/>
            <person name="Fukunaka R."/>
            <person name="Hamada M."/>
            <person name="Harada C."/>
            <person name="Hayashi A."/>
            <person name="Hijishita S."/>
            <person name="Honda M."/>
            <person name="Hosokawa S."/>
            <person name="Ichikawa Y."/>
            <person name="Idonuma A."/>
            <person name="Iijima M."/>
            <person name="Ikeda M."/>
            <person name="Ikeno M."/>
            <person name="Ito K."/>
            <person name="Ito S."/>
            <person name="Ito T."/>
            <person name="Ito Y."/>
            <person name="Ito Y."/>
            <person name="Iwabuchi A."/>
            <person name="Kamiya K."/>
            <person name="Karasawa W."/>
            <person name="Kurita K."/>
            <person name="Katagiri S."/>
            <person name="Kikuta A."/>
            <person name="Kobayashi H."/>
            <person name="Kobayashi N."/>
            <person name="Machita K."/>
            <person name="Maehara T."/>
            <person name="Masukawa M."/>
            <person name="Mizubayashi T."/>
            <person name="Mukai Y."/>
            <person name="Nagasaki H."/>
            <person name="Nagata Y."/>
            <person name="Naito S."/>
            <person name="Nakashima M."/>
            <person name="Nakama Y."/>
            <person name="Nakamichi Y."/>
            <person name="Nakamura M."/>
            <person name="Meguro A."/>
            <person name="Negishi M."/>
            <person name="Ohta I."/>
            <person name="Ohta T."/>
            <person name="Okamoto M."/>
            <person name="Ono N."/>
            <person name="Saji S."/>
            <person name="Sakaguchi M."/>
            <person name="Sakai K."/>
            <person name="Shibata M."/>
            <person name="Shimokawa T."/>
            <person name="Song J."/>
            <person name="Takazaki Y."/>
            <person name="Terasawa K."/>
            <person name="Tsugane M."/>
            <person name="Tsuji K."/>
            <person name="Ueda S."/>
            <person name="Waki K."/>
            <person name="Yamagata H."/>
            <person name="Yamamoto M."/>
            <person name="Yamamoto S."/>
            <person name="Yamane H."/>
            <person name="Yoshiki S."/>
            <person name="Yoshihara R."/>
            <person name="Yukawa K."/>
            <person name="Zhong H."/>
            <person name="Yano M."/>
            <person name="Yuan Q."/>
            <person name="Ouyang S."/>
            <person name="Liu J."/>
            <person name="Jones K.M."/>
            <person name="Gansberger K."/>
            <person name="Moffat K."/>
            <person name="Hill J."/>
            <person name="Bera J."/>
            <person name="Fadrosh D."/>
            <person name="Jin S."/>
            <person name="Johri S."/>
            <person name="Kim M."/>
            <person name="Overton L."/>
            <person name="Reardon M."/>
            <person name="Tsitrin T."/>
            <person name="Vuong H."/>
            <person name="Weaver B."/>
            <person name="Ciecko A."/>
            <person name="Tallon L."/>
            <person name="Jackson J."/>
            <person name="Pai G."/>
            <person name="Aken S.V."/>
            <person name="Utterback T."/>
            <person name="Reidmuller S."/>
            <person name="Feldblyum T."/>
            <person name="Hsiao J."/>
            <person name="Zismann V."/>
            <person name="Iobst S."/>
            <person name="de Vazeille A.R."/>
            <person name="Buell C.R."/>
            <person name="Ying K."/>
            <person name="Li Y."/>
            <person name="Lu T."/>
            <person name="Huang Y."/>
            <person name="Zhao Q."/>
            <person name="Feng Q."/>
            <person name="Zhang L."/>
            <person name="Zhu J."/>
            <person name="Weng Q."/>
            <person name="Mu J."/>
            <person name="Lu Y."/>
            <person name="Fan D."/>
            <person name="Liu Y."/>
            <person name="Guan J."/>
            <person name="Zhang Y."/>
            <person name="Yu S."/>
            <person name="Liu X."/>
            <person name="Zhang Y."/>
            <person name="Hong G."/>
            <person name="Han B."/>
            <person name="Choisne N."/>
            <person name="Demange N."/>
            <person name="Orjeda G."/>
            <person name="Samain S."/>
            <person name="Cattolico L."/>
            <person name="Pelletier E."/>
            <person name="Couloux A."/>
            <person name="Segurens B."/>
            <person name="Wincker P."/>
            <person name="D'Hont A."/>
            <person name="Scarpelli C."/>
            <person name="Weissenbach J."/>
            <person name="Salanoubat M."/>
            <person name="Quetier F."/>
            <person name="Yu Y."/>
            <person name="Kim H.R."/>
            <person name="Rambo T."/>
            <person name="Currie J."/>
            <person name="Collura K."/>
            <person name="Luo M."/>
            <person name="Yang T."/>
            <person name="Ammiraju J.S.S."/>
            <person name="Engler F."/>
            <person name="Soderlund C."/>
            <person name="Wing R.A."/>
            <person name="Palmer L.E."/>
            <person name="de la Bastide M."/>
            <person name="Spiegel L."/>
            <person name="Nascimento L."/>
            <person name="Zutavern T."/>
            <person name="O'Shaughnessy A."/>
            <person name="Dike S."/>
            <person name="Dedhia N."/>
            <person name="Preston R."/>
            <person name="Balija V."/>
            <person name="McCombie W.R."/>
            <person name="Chow T."/>
            <person name="Chen H."/>
            <person name="Chung M."/>
            <person name="Chen C."/>
            <person name="Shaw J."/>
            <person name="Wu H."/>
            <person name="Hsiao K."/>
            <person name="Chao Y."/>
            <person name="Chu M."/>
            <person name="Cheng C."/>
            <person name="Hour A."/>
            <person name="Lee P."/>
            <person name="Lin S."/>
            <person name="Lin Y."/>
            <person name="Liou J."/>
            <person name="Liu S."/>
            <person name="Hsing Y."/>
            <person name="Raghuvanshi S."/>
            <person name="Mohanty A."/>
            <person name="Bharti A.K."/>
            <person name="Gaur A."/>
            <person name="Gupta V."/>
            <person name="Kumar D."/>
            <person name="Ravi V."/>
            <person name="Vij S."/>
            <person name="Kapur A."/>
            <person name="Khurana P."/>
            <person name="Khurana P."/>
            <person name="Khurana J.P."/>
            <person name="Tyagi A.K."/>
            <person name="Gaikwad K."/>
            <person name="Singh A."/>
            <person name="Dalal V."/>
            <person name="Srivastava S."/>
            <person name="Dixit A."/>
            <person name="Pal A.K."/>
            <person name="Ghazi I.A."/>
            <person name="Yadav M."/>
            <person name="Pandit A."/>
            <person name="Bhargava A."/>
            <person name="Sureshbabu K."/>
            <person name="Batra K."/>
            <person name="Sharma T.R."/>
            <person name="Mohapatra T."/>
            <person name="Singh N.K."/>
            <person name="Messing J."/>
            <person name="Nelson A.B."/>
            <person name="Fuks G."/>
            <person name="Kavchok S."/>
            <person name="Keizer G."/>
            <person name="Linton E."/>
            <person name="Llaca V."/>
            <person name="Song R."/>
            <person name="Tanyolac B."/>
            <person name="Young S."/>
            <person name="Ho-Il K."/>
            <person name="Hahn J.H."/>
            <person name="Sangsakoo G."/>
            <person name="Vanavichit A."/>
            <person name="de Mattos Luiz.A.T."/>
            <person name="Zimmer P.D."/>
            <person name="Malone G."/>
            <person name="Dellagostin O."/>
            <person name="de Oliveira A.C."/>
            <person name="Bevan M."/>
            <person name="Bancroft I."/>
            <person name="Minx P."/>
            <person name="Cordum H."/>
            <person name="Wilson R."/>
            <person name="Cheng Z."/>
            <person name="Jin W."/>
            <person name="Jiang J."/>
            <person name="Leong S.A."/>
            <person name="Iwama H."/>
            <person name="Gojobori T."/>
            <person name="Itoh T."/>
            <person name="Niimura Y."/>
            <person name="Fujii Y."/>
            <person name="Habara T."/>
            <person name="Sakai H."/>
            <person name="Sato Y."/>
            <person name="Wilson G."/>
            <person name="Kumar K."/>
            <person name="McCouch S."/>
            <person name="Juretic N."/>
            <person name="Hoen D."/>
            <person name="Wright S."/>
            <person name="Bruskiewich R."/>
            <person name="Bureau T."/>
            <person name="Miyao A."/>
            <person name="Hirochika H."/>
            <person name="Nishikawa T."/>
            <person name="Kadowaki K."/>
            <person name="Sugiura M."/>
            <person name="Burr B."/>
            <person name="Sasaki T."/>
        </authorList>
    </citation>
    <scope>NUCLEOTIDE SEQUENCE [LARGE SCALE GENOMIC DNA]</scope>
    <source>
        <strain evidence="3">cv. Nipponbare</strain>
    </source>
</reference>
<evidence type="ECO:0000313" key="2">
    <source>
        <dbReference type="EMBL" id="BAF19334.1"/>
    </source>
</evidence>
<dbReference type="Proteomes" id="UP000000763">
    <property type="component" value="Chromosome 6"/>
</dbReference>
<dbReference type="AlphaFoldDB" id="A0A0P0WVQ8"/>
<dbReference type="PANTHER" id="PTHR47382:SF3">
    <property type="entry name" value="ADENINE NUCLEOTIDE ALPHA HYDROLASES-LIKE SUPERFAMILY PROTEIN"/>
    <property type="match status" value="1"/>
</dbReference>
<organism evidence="2 3">
    <name type="scientific">Oryza sativa subsp. japonica</name>
    <name type="common">Rice</name>
    <dbReference type="NCBI Taxonomy" id="39947"/>
    <lineage>
        <taxon>Eukaryota</taxon>
        <taxon>Viridiplantae</taxon>
        <taxon>Streptophyta</taxon>
        <taxon>Embryophyta</taxon>
        <taxon>Tracheophyta</taxon>
        <taxon>Spermatophyta</taxon>
        <taxon>Magnoliopsida</taxon>
        <taxon>Liliopsida</taxon>
        <taxon>Poales</taxon>
        <taxon>Poaceae</taxon>
        <taxon>BOP clade</taxon>
        <taxon>Oryzoideae</taxon>
        <taxon>Oryzeae</taxon>
        <taxon>Oryzinae</taxon>
        <taxon>Oryza</taxon>
        <taxon>Oryza sativa</taxon>
    </lineage>
</organism>
<reference evidence="3" key="2">
    <citation type="journal article" date="2008" name="Nucleic Acids Res.">
        <title>The rice annotation project database (RAP-DB): 2008 update.</title>
        <authorList>
            <consortium name="The rice annotation project (RAP)"/>
        </authorList>
    </citation>
    <scope>GENOME REANNOTATION</scope>
    <source>
        <strain evidence="3">cv. Nipponbare</strain>
    </source>
</reference>
<name>A0A0P0WVQ8_ORYSJ</name>
<dbReference type="KEGG" id="dosa:Os06g0291500"/>